<protein>
    <submittedName>
        <fullName evidence="1">Uncharacterized protein</fullName>
    </submittedName>
</protein>
<evidence type="ECO:0000313" key="2">
    <source>
        <dbReference type="Proteomes" id="UP000177870"/>
    </source>
</evidence>
<evidence type="ECO:0000313" key="1">
    <source>
        <dbReference type="EMBL" id="AOX02360.1"/>
    </source>
</evidence>
<proteinExistence type="predicted"/>
<dbReference type="AlphaFoldDB" id="A0A1D8TXH6"/>
<dbReference type="KEGG" id="mpro:BJP34_25565"/>
<gene>
    <name evidence="1" type="ORF">BJP34_25565</name>
</gene>
<organism evidence="1 2">
    <name type="scientific">Moorena producens PAL-8-15-08-1</name>
    <dbReference type="NCBI Taxonomy" id="1458985"/>
    <lineage>
        <taxon>Bacteria</taxon>
        <taxon>Bacillati</taxon>
        <taxon>Cyanobacteriota</taxon>
        <taxon>Cyanophyceae</taxon>
        <taxon>Coleofasciculales</taxon>
        <taxon>Coleofasciculaceae</taxon>
        <taxon>Moorena</taxon>
    </lineage>
</organism>
<reference evidence="2" key="1">
    <citation type="submission" date="2016-10" db="EMBL/GenBank/DDBJ databases">
        <title>Comparative genomics uncovers the prolific and rare metabolic potential of the cyanobacterial genus Moorea.</title>
        <authorList>
            <person name="Leao T."/>
            <person name="Castelao G."/>
            <person name="Korobeynikov A."/>
            <person name="Monroe E.A."/>
            <person name="Podell S."/>
            <person name="Glukhov E."/>
            <person name="Allen E."/>
            <person name="Gerwick W.H."/>
            <person name="Gerwick L."/>
        </authorList>
    </citation>
    <scope>NUCLEOTIDE SEQUENCE [LARGE SCALE GENOMIC DNA]</scope>
    <source>
        <strain evidence="2">PAL-8-15-08-1</strain>
    </source>
</reference>
<name>A0A1D8TXH6_9CYAN</name>
<dbReference type="RefSeq" id="WP_070394769.1">
    <property type="nucleotide sequence ID" value="NZ_CP017599.1"/>
</dbReference>
<accession>A0A1D8TXH6</accession>
<dbReference type="OrthoDB" id="426214at2"/>
<dbReference type="STRING" id="1458985.BJP34_25565"/>
<dbReference type="Proteomes" id="UP000177870">
    <property type="component" value="Chromosome"/>
</dbReference>
<sequence>MADLTGTWLGTYWQGGVPTRFEATLVQSKNTITGNSLDDGYLGEAQLSGEVIGRRIQFTKRYLTSSSTPIQYIGTLAESEDFINGQWIIDQYNTGPWEARRSGNDLLADLNSRLSERVPVAVP</sequence>
<dbReference type="EMBL" id="CP017599">
    <property type="protein sequence ID" value="AOX02360.1"/>
    <property type="molecule type" value="Genomic_DNA"/>
</dbReference>